<dbReference type="InterPro" id="IPR001314">
    <property type="entry name" value="Peptidase_S1A"/>
</dbReference>
<protein>
    <recommendedName>
        <fullName evidence="2">Peptidase S1 domain-containing protein</fullName>
    </recommendedName>
</protein>
<dbReference type="InterPro" id="IPR018114">
    <property type="entry name" value="TRYPSIN_HIS"/>
</dbReference>
<feature type="domain" description="Peptidase S1" evidence="2">
    <location>
        <begin position="212"/>
        <end position="482"/>
    </location>
</feature>
<dbReference type="InterPro" id="IPR043504">
    <property type="entry name" value="Peptidase_S1_PA_chymotrypsin"/>
</dbReference>
<evidence type="ECO:0000256" key="1">
    <source>
        <dbReference type="ARBA" id="ARBA00023157"/>
    </source>
</evidence>
<dbReference type="Gene3D" id="2.40.10.10">
    <property type="entry name" value="Trypsin-like serine proteases"/>
    <property type="match status" value="1"/>
</dbReference>
<dbReference type="PANTHER" id="PTHR24252:SF7">
    <property type="entry name" value="HYALIN"/>
    <property type="match status" value="1"/>
</dbReference>
<gene>
    <name evidence="3" type="ORF">TPAB3V08_LOCUS4556</name>
</gene>
<dbReference type="PANTHER" id="PTHR24252">
    <property type="entry name" value="ACROSIN-RELATED"/>
    <property type="match status" value="1"/>
</dbReference>
<keyword evidence="1" id="KW-1015">Disulfide bond</keyword>
<sequence>MMCPNYLDRITCVSIRRRVDMESSGPAADFADSPFQHIPPSTSKDKERVGERLREIFRLERKKKHHGEQLLESRGIGTDDGRGIQPTARICENYHVFSRVSARTIMCSHTCLLELSYVLTSKGMTICLIANSIPHPHTRFVFQPTDSSSNTSDIDAESYELSTNNGHSFLDWLLTALGISAPHHPEVPIPDPIDPTLCSPCQCGLANKKTRIVGGQVTYVNQYPWMAYLMYDRNFYCGATLLNHKYVLTASHCVHGFHREKITVRLLDHQRDIATETQTIDRKVVAIIMHRKYNDVNFNNDIAILKLDREVEIVGKLRPVCLPALGKSFTGYEGLVTGWGVTAQNGPVSQVLNEVRVPIMSNDDCKKSDYGERRITENMMCAGYPDGKKDSCQACRGFVLRPRQLRQNGPLVGQCGDSLPICCPDARADKLGDSGGPLHIVNKTIHHIVGVVSWGEGCAQPRHPGVYTRVNRYLSWIKHHTQDSCYCSYDGN</sequence>
<dbReference type="SUPFAM" id="SSF50494">
    <property type="entry name" value="Trypsin-like serine proteases"/>
    <property type="match status" value="1"/>
</dbReference>
<dbReference type="PROSITE" id="PS00134">
    <property type="entry name" value="TRYPSIN_HIS"/>
    <property type="match status" value="1"/>
</dbReference>
<dbReference type="Pfam" id="PF00089">
    <property type="entry name" value="Trypsin"/>
    <property type="match status" value="2"/>
</dbReference>
<dbReference type="Proteomes" id="UP001153148">
    <property type="component" value="Unassembled WGS sequence"/>
</dbReference>
<dbReference type="InterPro" id="IPR009003">
    <property type="entry name" value="Peptidase_S1_PA"/>
</dbReference>
<name>A0ABN7NNZ8_TIMPD</name>
<evidence type="ECO:0000313" key="3">
    <source>
        <dbReference type="EMBL" id="CAG2057579.1"/>
    </source>
</evidence>
<dbReference type="PRINTS" id="PR00722">
    <property type="entry name" value="CHYMOTRYPSIN"/>
</dbReference>
<dbReference type="InterPro" id="IPR001254">
    <property type="entry name" value="Trypsin_dom"/>
</dbReference>
<accession>A0ABN7NNZ8</accession>
<dbReference type="EMBL" id="CAJPIN010005637">
    <property type="protein sequence ID" value="CAG2057579.1"/>
    <property type="molecule type" value="Genomic_DNA"/>
</dbReference>
<comment type="caution">
    <text evidence="3">The sequence shown here is derived from an EMBL/GenBank/DDBJ whole genome shotgun (WGS) entry which is preliminary data.</text>
</comment>
<reference evidence="3" key="1">
    <citation type="submission" date="2021-03" db="EMBL/GenBank/DDBJ databases">
        <authorList>
            <person name="Tran Van P."/>
        </authorList>
    </citation>
    <scope>NUCLEOTIDE SEQUENCE</scope>
</reference>
<keyword evidence="4" id="KW-1185">Reference proteome</keyword>
<proteinExistence type="predicted"/>
<evidence type="ECO:0000259" key="2">
    <source>
        <dbReference type="PROSITE" id="PS50240"/>
    </source>
</evidence>
<dbReference type="PROSITE" id="PS50240">
    <property type="entry name" value="TRYPSIN_DOM"/>
    <property type="match status" value="1"/>
</dbReference>
<dbReference type="SMART" id="SM00020">
    <property type="entry name" value="Tryp_SPc"/>
    <property type="match status" value="1"/>
</dbReference>
<organism evidence="3 4">
    <name type="scientific">Timema podura</name>
    <name type="common">Walking stick</name>
    <dbReference type="NCBI Taxonomy" id="61482"/>
    <lineage>
        <taxon>Eukaryota</taxon>
        <taxon>Metazoa</taxon>
        <taxon>Ecdysozoa</taxon>
        <taxon>Arthropoda</taxon>
        <taxon>Hexapoda</taxon>
        <taxon>Insecta</taxon>
        <taxon>Pterygota</taxon>
        <taxon>Neoptera</taxon>
        <taxon>Polyneoptera</taxon>
        <taxon>Phasmatodea</taxon>
        <taxon>Timematodea</taxon>
        <taxon>Timematoidea</taxon>
        <taxon>Timematidae</taxon>
        <taxon>Timema</taxon>
    </lineage>
</organism>
<dbReference type="CDD" id="cd00190">
    <property type="entry name" value="Tryp_SPc"/>
    <property type="match status" value="1"/>
</dbReference>
<evidence type="ECO:0000313" key="4">
    <source>
        <dbReference type="Proteomes" id="UP001153148"/>
    </source>
</evidence>